<reference evidence="3 4" key="1">
    <citation type="submission" date="2021-05" db="EMBL/GenBank/DDBJ databases">
        <title>Novel Bacillus species.</title>
        <authorList>
            <person name="Liu G."/>
        </authorList>
    </citation>
    <scope>NUCLEOTIDE SEQUENCE [LARGE SCALE GENOMIC DNA]</scope>
    <source>
        <strain evidence="4">FJAT-49780</strain>
    </source>
</reference>
<keyword evidence="1" id="KW-1133">Transmembrane helix</keyword>
<dbReference type="AlphaFoldDB" id="A0A942TCJ3"/>
<protein>
    <submittedName>
        <fullName evidence="3">DUF4350 domain-containing protein</fullName>
    </submittedName>
</protein>
<evidence type="ECO:0000313" key="3">
    <source>
        <dbReference type="EMBL" id="MBS4194233.1"/>
    </source>
</evidence>
<sequence>MLQSKIKTWIWLIILLIIFVLASFLLFSQKPKSYPNYVSDSPASTGIKALYTYLHNHYDTVKRWKHTPKLLNHDKGNQLLIIIEPFFMPTSDEINEYKNFMNAGNTILLISEKPDGFFELKSDIVEKNLSNKKLKITDQNGITYRGEVNSTIRLQTKKQDKVLLQDTEGAIALKRTYGDGHLIVSIAPEWLTNGQILTSDHIPLILSLINEEKPTTILFDEYVHMGENASTVWTVYPKWFLILLFQILVIAILFLWAKGKRFGPIFIPREETVRFSDEGIRALAAWYLRGKKFGESLNIQSDFVKQLIQERYGIPSTVEWFEMKDLFQRKRINLTDVQTLNDIGSVLQNEKLSKQEYLQWSKRLDRLREEVVRR</sequence>
<keyword evidence="1" id="KW-0472">Membrane</keyword>
<gene>
    <name evidence="3" type="ORF">KHA97_03975</name>
</gene>
<dbReference type="Proteomes" id="UP000681414">
    <property type="component" value="Unassembled WGS sequence"/>
</dbReference>
<feature type="transmembrane region" description="Helical" evidence="1">
    <location>
        <begin position="9"/>
        <end position="27"/>
    </location>
</feature>
<evidence type="ECO:0000259" key="2">
    <source>
        <dbReference type="Pfam" id="PF14258"/>
    </source>
</evidence>
<evidence type="ECO:0000256" key="1">
    <source>
        <dbReference type="SAM" id="Phobius"/>
    </source>
</evidence>
<dbReference type="RefSeq" id="WP_213123434.1">
    <property type="nucleotide sequence ID" value="NZ_JAGYPG010000001.1"/>
</dbReference>
<dbReference type="EMBL" id="JAGYPG010000001">
    <property type="protein sequence ID" value="MBS4194233.1"/>
    <property type="molecule type" value="Genomic_DNA"/>
</dbReference>
<organism evidence="3 4">
    <name type="scientific">Lederbergia citri</name>
    <dbReference type="NCBI Taxonomy" id="2833580"/>
    <lineage>
        <taxon>Bacteria</taxon>
        <taxon>Bacillati</taxon>
        <taxon>Bacillota</taxon>
        <taxon>Bacilli</taxon>
        <taxon>Bacillales</taxon>
        <taxon>Bacillaceae</taxon>
        <taxon>Lederbergia</taxon>
    </lineage>
</organism>
<name>A0A942TCJ3_9BACI</name>
<proteinExistence type="predicted"/>
<dbReference type="Pfam" id="PF14258">
    <property type="entry name" value="DUF4350"/>
    <property type="match status" value="1"/>
</dbReference>
<keyword evidence="1" id="KW-0812">Transmembrane</keyword>
<keyword evidence="4" id="KW-1185">Reference proteome</keyword>
<feature type="transmembrane region" description="Helical" evidence="1">
    <location>
        <begin position="239"/>
        <end position="257"/>
    </location>
</feature>
<feature type="domain" description="DUF4350" evidence="2">
    <location>
        <begin position="39"/>
        <end position="209"/>
    </location>
</feature>
<dbReference type="InterPro" id="IPR025646">
    <property type="entry name" value="DUF4350"/>
</dbReference>
<comment type="caution">
    <text evidence="3">The sequence shown here is derived from an EMBL/GenBank/DDBJ whole genome shotgun (WGS) entry which is preliminary data.</text>
</comment>
<accession>A0A942TCJ3</accession>
<evidence type="ECO:0000313" key="4">
    <source>
        <dbReference type="Proteomes" id="UP000681414"/>
    </source>
</evidence>